<evidence type="ECO:0000256" key="1">
    <source>
        <dbReference type="SAM" id="MobiDB-lite"/>
    </source>
</evidence>
<dbReference type="EMBL" id="CP018095">
    <property type="protein sequence ID" value="APF36745.1"/>
    <property type="molecule type" value="Genomic_DNA"/>
</dbReference>
<proteinExistence type="predicted"/>
<dbReference type="Gene3D" id="3.40.50.300">
    <property type="entry name" value="P-loop containing nucleotide triphosphate hydrolases"/>
    <property type="match status" value="1"/>
</dbReference>
<dbReference type="InterPro" id="IPR027417">
    <property type="entry name" value="P-loop_NTPase"/>
</dbReference>
<protein>
    <submittedName>
        <fullName evidence="2">Uncharacterized protein</fullName>
    </submittedName>
</protein>
<dbReference type="SUPFAM" id="SSF52540">
    <property type="entry name" value="P-loop containing nucleoside triphosphate hydrolases"/>
    <property type="match status" value="1"/>
</dbReference>
<feature type="region of interest" description="Disordered" evidence="1">
    <location>
        <begin position="1"/>
        <end position="42"/>
    </location>
</feature>
<sequence length="754" mass="83830">MSASPRASKTRSNRPGWSVTFRHPVRTDSRGQRGLKVRRGLGTSDDAEADRLVAELNELLEDESWWSGDRRSEAERKFSPVVVSAFFDGIEAGTVDSQAKRDQVIPLPNAQDGYSHVFFLGTTGAGKTTLLRHVIGSDPIEDRFPSTSTAKTTTADIEIITAPGPFRAAVTFMPEHEVRAHIEECLEEACLEAVQSRSDSKIMGAFLQHREQRFRLSYVLGSWAEPSDSDESEFAFEDEDQTEAEIDEGEAVGPEERSRNLARLQGYLERIRRVAEQVEKGVAGTLGPLLDQKTADDRAAWLELFGNEAFAHKEFSEITLDVMDDISDRFSALSAGTIERGATGWPILWSYDNEDRNEFLSHVRWFSSNHHMQFGRLLTPLVDGIRVQGPLYPSNAELNKAGKLVLLDGQGLGHTATTASSISTRITQRFDSVDMILLVDNAQQPMQAAPLALLRAVGSTGFADKLAIAFTHFDQVKGANLGSFEQKREHVMASVANAIASLRDIVGAGVAGALDRQIEKQSIFLGGLDRPTPKIPVGYQRELARLIEAMQQASGPEEPVECAPQYEFKGLEIAMHDAIDAFRDPWRARLGLSYHDAIAKEHWTRIKALSRRLANGWADEYDTLTPVADLLARLQEEASKWLDRPAGWTRQPKDEEEREAALDQIRRAVFSRLYELTKRRLRDDQVAAWRVAYDHSGTGSAMRRARTIDDIHRNAAPKISAAMSQDAREFLSRLYAILREAIEEAGGVILPVAA</sequence>
<keyword evidence="3" id="KW-1185">Reference proteome</keyword>
<evidence type="ECO:0000313" key="2">
    <source>
        <dbReference type="EMBL" id="APF36745.1"/>
    </source>
</evidence>
<dbReference type="Proteomes" id="UP000182703">
    <property type="component" value="Chromosome"/>
</dbReference>
<evidence type="ECO:0000313" key="3">
    <source>
        <dbReference type="Proteomes" id="UP000182703"/>
    </source>
</evidence>
<dbReference type="AlphaFoldDB" id="A0AAC9JPY5"/>
<gene>
    <name evidence="2" type="ORF">BOQ54_04915</name>
</gene>
<name>A0AAC9JPY5_9HYPH</name>
<dbReference type="RefSeq" id="WP_071923425.1">
    <property type="nucleotide sequence ID" value="NZ_CP018095.1"/>
</dbReference>
<reference evidence="2 3" key="1">
    <citation type="submission" date="2016-11" db="EMBL/GenBank/DDBJ databases">
        <title>Complete genome sequence of the aerobically denitrifying bacterium Chelatococcus daeguensis TAD1.</title>
        <authorList>
            <person name="Yang Y."/>
            <person name="Huang S."/>
            <person name="Lin E."/>
        </authorList>
    </citation>
    <scope>NUCLEOTIDE SEQUENCE [LARGE SCALE GENOMIC DNA]</scope>
    <source>
        <strain evidence="2 3">TAD1</strain>
    </source>
</reference>
<dbReference type="KEGG" id="cdq:BOQ54_04915"/>
<accession>A0AAC9JPY5</accession>
<organism evidence="2 3">
    <name type="scientific">Chelatococcus daeguensis</name>
    <dbReference type="NCBI Taxonomy" id="444444"/>
    <lineage>
        <taxon>Bacteria</taxon>
        <taxon>Pseudomonadati</taxon>
        <taxon>Pseudomonadota</taxon>
        <taxon>Alphaproteobacteria</taxon>
        <taxon>Hyphomicrobiales</taxon>
        <taxon>Chelatococcaceae</taxon>
        <taxon>Chelatococcus</taxon>
    </lineage>
</organism>